<accession>A0A8S5M4X8</accession>
<organism evidence="1">
    <name type="scientific">Siphoviridae sp. ctEQg15</name>
    <dbReference type="NCBI Taxonomy" id="2826205"/>
    <lineage>
        <taxon>Viruses</taxon>
        <taxon>Duplodnaviria</taxon>
        <taxon>Heunggongvirae</taxon>
        <taxon>Uroviricota</taxon>
        <taxon>Caudoviricetes</taxon>
    </lineage>
</organism>
<protein>
    <submittedName>
        <fullName evidence="1">Uncharacterized protein</fullName>
    </submittedName>
</protein>
<sequence>MANIVANFVAKFASRFAIFQYENEDKRMELQTVKMAKPVENKRKTSNLN</sequence>
<evidence type="ECO:0000313" key="1">
    <source>
        <dbReference type="EMBL" id="DAD77278.1"/>
    </source>
</evidence>
<name>A0A8S5M4X8_9CAUD</name>
<reference evidence="1" key="1">
    <citation type="journal article" date="2021" name="Proc. Natl. Acad. Sci. U.S.A.">
        <title>A Catalog of Tens of Thousands of Viruses from Human Metagenomes Reveals Hidden Associations with Chronic Diseases.</title>
        <authorList>
            <person name="Tisza M.J."/>
            <person name="Buck C.B."/>
        </authorList>
    </citation>
    <scope>NUCLEOTIDE SEQUENCE</scope>
    <source>
        <strain evidence="1">CtEQg15</strain>
    </source>
</reference>
<proteinExistence type="predicted"/>
<dbReference type="EMBL" id="BK014822">
    <property type="protein sequence ID" value="DAD77278.1"/>
    <property type="molecule type" value="Genomic_DNA"/>
</dbReference>